<dbReference type="EMBL" id="WHVB01000005">
    <property type="protein sequence ID" value="KAF8482861.1"/>
    <property type="molecule type" value="Genomic_DNA"/>
</dbReference>
<reference evidence="2" key="2">
    <citation type="journal article" date="2020" name="Nat. Commun.">
        <title>Large-scale genome sequencing of mycorrhizal fungi provides insights into the early evolution of symbiotic traits.</title>
        <authorList>
            <person name="Miyauchi S."/>
            <person name="Kiss E."/>
            <person name="Kuo A."/>
            <person name="Drula E."/>
            <person name="Kohler A."/>
            <person name="Sanchez-Garcia M."/>
            <person name="Morin E."/>
            <person name="Andreopoulos B."/>
            <person name="Barry K.W."/>
            <person name="Bonito G."/>
            <person name="Buee M."/>
            <person name="Carver A."/>
            <person name="Chen C."/>
            <person name="Cichocki N."/>
            <person name="Clum A."/>
            <person name="Culley D."/>
            <person name="Crous P.W."/>
            <person name="Fauchery L."/>
            <person name="Girlanda M."/>
            <person name="Hayes R.D."/>
            <person name="Keri Z."/>
            <person name="LaButti K."/>
            <person name="Lipzen A."/>
            <person name="Lombard V."/>
            <person name="Magnuson J."/>
            <person name="Maillard F."/>
            <person name="Murat C."/>
            <person name="Nolan M."/>
            <person name="Ohm R.A."/>
            <person name="Pangilinan J."/>
            <person name="Pereira M.F."/>
            <person name="Perotto S."/>
            <person name="Peter M."/>
            <person name="Pfister S."/>
            <person name="Riley R."/>
            <person name="Sitrit Y."/>
            <person name="Stielow J.B."/>
            <person name="Szollosi G."/>
            <person name="Zifcakova L."/>
            <person name="Stursova M."/>
            <person name="Spatafora J.W."/>
            <person name="Tedersoo L."/>
            <person name="Vaario L.M."/>
            <person name="Yamada A."/>
            <person name="Yan M."/>
            <person name="Wang P."/>
            <person name="Xu J."/>
            <person name="Bruns T."/>
            <person name="Baldrian P."/>
            <person name="Vilgalys R."/>
            <person name="Dunand C."/>
            <person name="Henrissat B."/>
            <person name="Grigoriev I.V."/>
            <person name="Hibbett D."/>
            <person name="Nagy L.G."/>
            <person name="Martin F.M."/>
        </authorList>
    </citation>
    <scope>NUCLEOTIDE SEQUENCE</scope>
    <source>
        <strain evidence="2">Prilba</strain>
    </source>
</reference>
<dbReference type="AlphaFoldDB" id="A0A9P5N018"/>
<dbReference type="Proteomes" id="UP000759537">
    <property type="component" value="Unassembled WGS sequence"/>
</dbReference>
<sequence>MLCSDLRERELTTRQAALIDSAFEEGQYESGIAMLEQLCSPTNHPSRSHVRQLLYIALYPPSPTRINPKTTQESPSKLSSRHAYSSLFPSPTASELAKRTLRVLADINSPTSLLRALPAYRDPNDADDAPPDFDPELPSDVDSFVASEAIRLKNSKNCWNILKFGFIRSLADGSSTVPGSPRKRRRGNAAAADFGPVNGEDTSLVVGENAWPILDWLLVLFEKDETMTKASQQGTRYSPLLLAQIPPTRSDAGTKWDANDPLEIVFHCFKQQDDARRAMGSRLLNLLINLTSTNLFDLPLFMNLLIPRLPSGASEMRELLSGMSSTSTLCKFKLALCQRYLTRACVGSCTSKGRGRPRAQPRPIPARKRVAKQDPTVLMVSDSKPEIAPLLNQNQHALPPASELLHLLSMKTNANALSNIIKYDLIVTYGILQHQTPTENRSQDWMKMLQSGRVKEAVEEAFGASEDQQSSQTSQRILLRMIATWQ</sequence>
<evidence type="ECO:0000313" key="2">
    <source>
        <dbReference type="EMBL" id="KAF8482861.1"/>
    </source>
</evidence>
<evidence type="ECO:0000313" key="3">
    <source>
        <dbReference type="Proteomes" id="UP000759537"/>
    </source>
</evidence>
<comment type="caution">
    <text evidence="2">The sequence shown here is derived from an EMBL/GenBank/DDBJ whole genome shotgun (WGS) entry which is preliminary data.</text>
</comment>
<feature type="region of interest" description="Disordered" evidence="1">
    <location>
        <begin position="173"/>
        <end position="193"/>
    </location>
</feature>
<feature type="region of interest" description="Disordered" evidence="1">
    <location>
        <begin position="64"/>
        <end position="84"/>
    </location>
</feature>
<feature type="compositionally biased region" description="Polar residues" evidence="1">
    <location>
        <begin position="64"/>
        <end position="78"/>
    </location>
</feature>
<reference evidence="2" key="1">
    <citation type="submission" date="2019-10" db="EMBL/GenBank/DDBJ databases">
        <authorList>
            <consortium name="DOE Joint Genome Institute"/>
            <person name="Kuo A."/>
            <person name="Miyauchi S."/>
            <person name="Kiss E."/>
            <person name="Drula E."/>
            <person name="Kohler A."/>
            <person name="Sanchez-Garcia M."/>
            <person name="Andreopoulos B."/>
            <person name="Barry K.W."/>
            <person name="Bonito G."/>
            <person name="Buee M."/>
            <person name="Carver A."/>
            <person name="Chen C."/>
            <person name="Cichocki N."/>
            <person name="Clum A."/>
            <person name="Culley D."/>
            <person name="Crous P.W."/>
            <person name="Fauchery L."/>
            <person name="Girlanda M."/>
            <person name="Hayes R."/>
            <person name="Keri Z."/>
            <person name="LaButti K."/>
            <person name="Lipzen A."/>
            <person name="Lombard V."/>
            <person name="Magnuson J."/>
            <person name="Maillard F."/>
            <person name="Morin E."/>
            <person name="Murat C."/>
            <person name="Nolan M."/>
            <person name="Ohm R."/>
            <person name="Pangilinan J."/>
            <person name="Pereira M."/>
            <person name="Perotto S."/>
            <person name="Peter M."/>
            <person name="Riley R."/>
            <person name="Sitrit Y."/>
            <person name="Stielow B."/>
            <person name="Szollosi G."/>
            <person name="Zifcakova L."/>
            <person name="Stursova M."/>
            <person name="Spatafora J.W."/>
            <person name="Tedersoo L."/>
            <person name="Vaario L.-M."/>
            <person name="Yamada A."/>
            <person name="Yan M."/>
            <person name="Wang P."/>
            <person name="Xu J."/>
            <person name="Bruns T."/>
            <person name="Baldrian P."/>
            <person name="Vilgalys R."/>
            <person name="Henrissat B."/>
            <person name="Grigoriev I.V."/>
            <person name="Hibbett D."/>
            <person name="Nagy L.G."/>
            <person name="Martin F.M."/>
        </authorList>
    </citation>
    <scope>NUCLEOTIDE SEQUENCE</scope>
    <source>
        <strain evidence="2">Prilba</strain>
    </source>
</reference>
<organism evidence="2 3">
    <name type="scientific">Russula ochroleuca</name>
    <dbReference type="NCBI Taxonomy" id="152965"/>
    <lineage>
        <taxon>Eukaryota</taxon>
        <taxon>Fungi</taxon>
        <taxon>Dikarya</taxon>
        <taxon>Basidiomycota</taxon>
        <taxon>Agaricomycotina</taxon>
        <taxon>Agaricomycetes</taxon>
        <taxon>Russulales</taxon>
        <taxon>Russulaceae</taxon>
        <taxon>Russula</taxon>
    </lineage>
</organism>
<evidence type="ECO:0000256" key="1">
    <source>
        <dbReference type="SAM" id="MobiDB-lite"/>
    </source>
</evidence>
<keyword evidence="3" id="KW-1185">Reference proteome</keyword>
<dbReference type="OrthoDB" id="2337158at2759"/>
<accession>A0A9P5N018</accession>
<name>A0A9P5N018_9AGAM</name>
<proteinExistence type="predicted"/>
<gene>
    <name evidence="2" type="ORF">DFH94DRAFT_691025</name>
</gene>
<protein>
    <submittedName>
        <fullName evidence="2">Uncharacterized protein</fullName>
    </submittedName>
</protein>